<organism evidence="2">
    <name type="scientific">Sesamum angustifolium</name>
    <dbReference type="NCBI Taxonomy" id="2727405"/>
    <lineage>
        <taxon>Eukaryota</taxon>
        <taxon>Viridiplantae</taxon>
        <taxon>Streptophyta</taxon>
        <taxon>Embryophyta</taxon>
        <taxon>Tracheophyta</taxon>
        <taxon>Spermatophyta</taxon>
        <taxon>Magnoliopsida</taxon>
        <taxon>eudicotyledons</taxon>
        <taxon>Gunneridae</taxon>
        <taxon>Pentapetalae</taxon>
        <taxon>asterids</taxon>
        <taxon>lamiids</taxon>
        <taxon>Lamiales</taxon>
        <taxon>Pedaliaceae</taxon>
        <taxon>Sesamum</taxon>
    </lineage>
</organism>
<gene>
    <name evidence="2" type="ORF">Sangu_2764200</name>
</gene>
<reference evidence="2" key="1">
    <citation type="submission" date="2020-06" db="EMBL/GenBank/DDBJ databases">
        <authorList>
            <person name="Li T."/>
            <person name="Hu X."/>
            <person name="Zhang T."/>
            <person name="Song X."/>
            <person name="Zhang H."/>
            <person name="Dai N."/>
            <person name="Sheng W."/>
            <person name="Hou X."/>
            <person name="Wei L."/>
        </authorList>
    </citation>
    <scope>NUCLEOTIDE SEQUENCE</scope>
    <source>
        <strain evidence="2">G01</strain>
        <tissue evidence="2">Leaf</tissue>
    </source>
</reference>
<comment type="caution">
    <text evidence="2">The sequence shown here is derived from an EMBL/GenBank/DDBJ whole genome shotgun (WGS) entry which is preliminary data.</text>
</comment>
<evidence type="ECO:0000313" key="2">
    <source>
        <dbReference type="EMBL" id="KAL0285784.1"/>
    </source>
</evidence>
<sequence length="143" mass="16079">MALVREGEGFDDPPLHKRLCFGNHPIVGSLWVDMDESVLFVRESRPDEDPSEATSKRTSLHSLGPSSGRRRSRRQAAVAFRRLLYEEDEVGGDKEEASSPSEGEKLVKEDVMEPPRFRVDWGSSNLKTPAIDQLRRSSTSLIL</sequence>
<reference evidence="2" key="2">
    <citation type="journal article" date="2024" name="Plant">
        <title>Genomic evolution and insights into agronomic trait innovations of Sesamum species.</title>
        <authorList>
            <person name="Miao H."/>
            <person name="Wang L."/>
            <person name="Qu L."/>
            <person name="Liu H."/>
            <person name="Sun Y."/>
            <person name="Le M."/>
            <person name="Wang Q."/>
            <person name="Wei S."/>
            <person name="Zheng Y."/>
            <person name="Lin W."/>
            <person name="Duan Y."/>
            <person name="Cao H."/>
            <person name="Xiong S."/>
            <person name="Wang X."/>
            <person name="Wei L."/>
            <person name="Li C."/>
            <person name="Ma Q."/>
            <person name="Ju M."/>
            <person name="Zhao R."/>
            <person name="Li G."/>
            <person name="Mu C."/>
            <person name="Tian Q."/>
            <person name="Mei H."/>
            <person name="Zhang T."/>
            <person name="Gao T."/>
            <person name="Zhang H."/>
        </authorList>
    </citation>
    <scope>NUCLEOTIDE SEQUENCE</scope>
    <source>
        <strain evidence="2">G01</strain>
    </source>
</reference>
<protein>
    <submittedName>
        <fullName evidence="2">Uncharacterized protein</fullName>
    </submittedName>
</protein>
<proteinExistence type="predicted"/>
<feature type="region of interest" description="Disordered" evidence="1">
    <location>
        <begin position="43"/>
        <end position="75"/>
    </location>
</feature>
<feature type="compositionally biased region" description="Basic and acidic residues" evidence="1">
    <location>
        <begin position="91"/>
        <end position="110"/>
    </location>
</feature>
<evidence type="ECO:0000256" key="1">
    <source>
        <dbReference type="SAM" id="MobiDB-lite"/>
    </source>
</evidence>
<accession>A0AAW2IUC5</accession>
<feature type="region of interest" description="Disordered" evidence="1">
    <location>
        <begin position="89"/>
        <end position="110"/>
    </location>
</feature>
<name>A0AAW2IUC5_9LAMI</name>
<dbReference type="AlphaFoldDB" id="A0AAW2IUC5"/>
<dbReference type="EMBL" id="JACGWK010001572">
    <property type="protein sequence ID" value="KAL0285784.1"/>
    <property type="molecule type" value="Genomic_DNA"/>
</dbReference>
<feature type="compositionally biased region" description="Polar residues" evidence="1">
    <location>
        <begin position="52"/>
        <end position="65"/>
    </location>
</feature>